<keyword evidence="2" id="KW-0732">Signal</keyword>
<keyword evidence="4" id="KW-1185">Reference proteome</keyword>
<evidence type="ECO:0000313" key="3">
    <source>
        <dbReference type="EMBL" id="MDQ0426410.1"/>
    </source>
</evidence>
<feature type="chain" id="PRO_5046352679" description="Lipoprotein" evidence="2">
    <location>
        <begin position="24"/>
        <end position="180"/>
    </location>
</feature>
<feature type="region of interest" description="Disordered" evidence="1">
    <location>
        <begin position="25"/>
        <end position="64"/>
    </location>
</feature>
<protein>
    <recommendedName>
        <fullName evidence="5">Lipoprotein</fullName>
    </recommendedName>
</protein>
<dbReference type="EMBL" id="JAUSVM010000001">
    <property type="protein sequence ID" value="MDQ0426410.1"/>
    <property type="molecule type" value="Genomic_DNA"/>
</dbReference>
<proteinExistence type="predicted"/>
<feature type="compositionally biased region" description="Low complexity" evidence="1">
    <location>
        <begin position="35"/>
        <end position="53"/>
    </location>
</feature>
<feature type="signal peptide" evidence="2">
    <location>
        <begin position="1"/>
        <end position="23"/>
    </location>
</feature>
<sequence length="180" mass="18519">MTASFRRATGSLALAVALTLGVAACSSPSDDDAGADATPTPAATSAQSEPTPAETAQESAGGDLAEQQAKLEDMVAQSQSSIPALYDAFPGMYSEIAISSEGPSTLVYSYTYSEDAVAGATVDQMREGLSSIESMLQSGCESQVFPVMEAGGITVDPKVKYTYATPSGEQVYEYVCQPAA</sequence>
<accession>A0ABU0GM22</accession>
<evidence type="ECO:0008006" key="5">
    <source>
        <dbReference type="Google" id="ProtNLM"/>
    </source>
</evidence>
<dbReference type="Proteomes" id="UP001240250">
    <property type="component" value="Unassembled WGS sequence"/>
</dbReference>
<dbReference type="PROSITE" id="PS51257">
    <property type="entry name" value="PROKAR_LIPOPROTEIN"/>
    <property type="match status" value="1"/>
</dbReference>
<evidence type="ECO:0000256" key="2">
    <source>
        <dbReference type="SAM" id="SignalP"/>
    </source>
</evidence>
<gene>
    <name evidence="3" type="ORF">JO380_002791</name>
</gene>
<dbReference type="RefSeq" id="WP_070319974.1">
    <property type="nucleotide sequence ID" value="NZ_CP194061.1"/>
</dbReference>
<name>A0ABU0GM22_9CELL</name>
<organism evidence="3 4">
    <name type="scientific">Cellulomonas iranensis</name>
    <dbReference type="NCBI Taxonomy" id="76862"/>
    <lineage>
        <taxon>Bacteria</taxon>
        <taxon>Bacillati</taxon>
        <taxon>Actinomycetota</taxon>
        <taxon>Actinomycetes</taxon>
        <taxon>Micrococcales</taxon>
        <taxon>Cellulomonadaceae</taxon>
        <taxon>Cellulomonas</taxon>
    </lineage>
</organism>
<reference evidence="3 4" key="1">
    <citation type="submission" date="2023-07" db="EMBL/GenBank/DDBJ databases">
        <title>Sequencing the genomes of 1000 actinobacteria strains.</title>
        <authorList>
            <person name="Klenk H.-P."/>
        </authorList>
    </citation>
    <scope>NUCLEOTIDE SEQUENCE [LARGE SCALE GENOMIC DNA]</scope>
    <source>
        <strain evidence="3 4">DSM 14785</strain>
    </source>
</reference>
<evidence type="ECO:0000313" key="4">
    <source>
        <dbReference type="Proteomes" id="UP001240250"/>
    </source>
</evidence>
<evidence type="ECO:0000256" key="1">
    <source>
        <dbReference type="SAM" id="MobiDB-lite"/>
    </source>
</evidence>
<comment type="caution">
    <text evidence="3">The sequence shown here is derived from an EMBL/GenBank/DDBJ whole genome shotgun (WGS) entry which is preliminary data.</text>
</comment>